<dbReference type="Gene3D" id="2.160.10.10">
    <property type="entry name" value="Hexapeptide repeat proteins"/>
    <property type="match status" value="1"/>
</dbReference>
<reference evidence="4 5" key="1">
    <citation type="journal article" date="2015" name="Genome Announc.">
        <title>Expanding the biotechnology potential of lactobacilli through comparative genomics of 213 strains and associated genera.</title>
        <authorList>
            <person name="Sun Z."/>
            <person name="Harris H.M."/>
            <person name="McCann A."/>
            <person name="Guo C."/>
            <person name="Argimon S."/>
            <person name="Zhang W."/>
            <person name="Yang X."/>
            <person name="Jeffery I.B."/>
            <person name="Cooney J.C."/>
            <person name="Kagawa T.F."/>
            <person name="Liu W."/>
            <person name="Song Y."/>
            <person name="Salvetti E."/>
            <person name="Wrobel A."/>
            <person name="Rasinkangas P."/>
            <person name="Parkhill J."/>
            <person name="Rea M.C."/>
            <person name="O'Sullivan O."/>
            <person name="Ritari J."/>
            <person name="Douillard F.P."/>
            <person name="Paul Ross R."/>
            <person name="Yang R."/>
            <person name="Briner A.E."/>
            <person name="Felis G.E."/>
            <person name="de Vos W.M."/>
            <person name="Barrangou R."/>
            <person name="Klaenhammer T.R."/>
            <person name="Caufield P.W."/>
            <person name="Cui Y."/>
            <person name="Zhang H."/>
            <person name="O'Toole P.W."/>
        </authorList>
    </citation>
    <scope>NUCLEOTIDE SEQUENCE [LARGE SCALE GENOMIC DNA]</scope>
    <source>
        <strain evidence="4 5">LMG 26013</strain>
    </source>
</reference>
<dbReference type="SMART" id="SM01266">
    <property type="entry name" value="Mac"/>
    <property type="match status" value="1"/>
</dbReference>
<dbReference type="InterPro" id="IPR024688">
    <property type="entry name" value="Mac_dom"/>
</dbReference>
<dbReference type="Pfam" id="PF02368">
    <property type="entry name" value="Big_2"/>
    <property type="match status" value="1"/>
</dbReference>
<dbReference type="SUPFAM" id="SSF49373">
    <property type="entry name" value="Invasin/intimin cell-adhesion fragments"/>
    <property type="match status" value="1"/>
</dbReference>
<dbReference type="InterPro" id="IPR051159">
    <property type="entry name" value="Hexapeptide_acetyltransf"/>
</dbReference>
<dbReference type="EMBL" id="JQCL01000057">
    <property type="protein sequence ID" value="KRO10831.1"/>
    <property type="molecule type" value="Genomic_DNA"/>
</dbReference>
<dbReference type="CDD" id="cd03357">
    <property type="entry name" value="LbH_MAT_GAT"/>
    <property type="match status" value="1"/>
</dbReference>
<proteinExistence type="inferred from homology"/>
<dbReference type="AlphaFoldDB" id="A0A0R2MAJ2"/>
<dbReference type="InterPro" id="IPR003343">
    <property type="entry name" value="Big_2"/>
</dbReference>
<dbReference type="Proteomes" id="UP000051783">
    <property type="component" value="Unassembled WGS sequence"/>
</dbReference>
<dbReference type="OrthoDB" id="9812571at2"/>
<dbReference type="Pfam" id="PF12464">
    <property type="entry name" value="Mac"/>
    <property type="match status" value="1"/>
</dbReference>
<sequence>MEEHTLDQTEFNKMKNGGWYDVADPEIARVMTRASQLTFKFNYGDQEMDPETVKQHLFGQADESNLVFGPIRMSTGINTFLGEGAMINYDCDFMDHAKIEIGSRTLIGPRCQLITDYHPLHADSRQLGKMFTKPIKIGADCWIGAGATIMGGVTLGNKTIVGAGAVVTRSYVDGSVILGGNPASVIRPTDDVNSDIPEDEFKARQLIIKVDQHLKVNESVQIAAMTLPANTRGGHYSFTSEDDTILSVSHAGVIKGLQRGQAKVTVLFIQPNFDQVISEEVLITVE</sequence>
<comment type="similarity">
    <text evidence="1">Belongs to the transferase hexapeptide repeat family.</text>
</comment>
<evidence type="ECO:0000256" key="2">
    <source>
        <dbReference type="ARBA" id="ARBA00022679"/>
    </source>
</evidence>
<dbReference type="GO" id="GO:0008374">
    <property type="term" value="F:O-acyltransferase activity"/>
    <property type="evidence" value="ECO:0007669"/>
    <property type="project" value="TreeGrafter"/>
</dbReference>
<evidence type="ECO:0000256" key="1">
    <source>
        <dbReference type="ARBA" id="ARBA00007274"/>
    </source>
</evidence>
<comment type="caution">
    <text evidence="4">The sequence shown here is derived from an EMBL/GenBank/DDBJ whole genome shotgun (WGS) entry which is preliminary data.</text>
</comment>
<dbReference type="GO" id="GO:0016407">
    <property type="term" value="F:acetyltransferase activity"/>
    <property type="evidence" value="ECO:0007669"/>
    <property type="project" value="InterPro"/>
</dbReference>
<name>A0A0R2MAJ2_9LACO</name>
<accession>A0A0R2MAJ2</accession>
<protein>
    <recommendedName>
        <fullName evidence="3">Maltose/galactoside acetyltransferase domain-containing protein</fullName>
    </recommendedName>
</protein>
<evidence type="ECO:0000313" key="5">
    <source>
        <dbReference type="Proteomes" id="UP000051783"/>
    </source>
</evidence>
<dbReference type="InterPro" id="IPR011004">
    <property type="entry name" value="Trimer_LpxA-like_sf"/>
</dbReference>
<feature type="domain" description="Maltose/galactoside acetyltransferase" evidence="3">
    <location>
        <begin position="11"/>
        <end position="63"/>
    </location>
</feature>
<dbReference type="InterPro" id="IPR001451">
    <property type="entry name" value="Hexapep"/>
</dbReference>
<dbReference type="SUPFAM" id="SSF51161">
    <property type="entry name" value="Trimeric LpxA-like enzymes"/>
    <property type="match status" value="1"/>
</dbReference>
<evidence type="ECO:0000259" key="3">
    <source>
        <dbReference type="SMART" id="SM01266"/>
    </source>
</evidence>
<evidence type="ECO:0000313" key="4">
    <source>
        <dbReference type="EMBL" id="KRO10831.1"/>
    </source>
</evidence>
<keyword evidence="5" id="KW-1185">Reference proteome</keyword>
<keyword evidence="2" id="KW-0808">Transferase</keyword>
<dbReference type="PANTHER" id="PTHR23416">
    <property type="entry name" value="SIALIC ACID SYNTHASE-RELATED"/>
    <property type="match status" value="1"/>
</dbReference>
<dbReference type="PATRIC" id="fig|942150.3.peg.2625"/>
<dbReference type="Pfam" id="PF00132">
    <property type="entry name" value="Hexapep"/>
    <property type="match status" value="1"/>
</dbReference>
<dbReference type="Gene3D" id="2.60.40.1080">
    <property type="match status" value="1"/>
</dbReference>
<dbReference type="PANTHER" id="PTHR23416:SF23">
    <property type="entry name" value="ACETYLTRANSFERASE C18B11.09C-RELATED"/>
    <property type="match status" value="1"/>
</dbReference>
<dbReference type="InterPro" id="IPR008964">
    <property type="entry name" value="Invasin/intimin_cell_adhesion"/>
</dbReference>
<gene>
    <name evidence="4" type="ORF">IV64_GL002518</name>
</gene>
<organism evidence="4 5">
    <name type="scientific">Lactiplantibacillus xiangfangensis</name>
    <dbReference type="NCBI Taxonomy" id="942150"/>
    <lineage>
        <taxon>Bacteria</taxon>
        <taxon>Bacillati</taxon>
        <taxon>Bacillota</taxon>
        <taxon>Bacilli</taxon>
        <taxon>Lactobacillales</taxon>
        <taxon>Lactobacillaceae</taxon>
        <taxon>Lactiplantibacillus</taxon>
    </lineage>
</organism>
<dbReference type="RefSeq" id="WP_057706221.1">
    <property type="nucleotide sequence ID" value="NZ_JQCL01000057.1"/>
</dbReference>